<dbReference type="InterPro" id="IPR029063">
    <property type="entry name" value="SAM-dependent_MTases_sf"/>
</dbReference>
<evidence type="ECO:0000256" key="1">
    <source>
        <dbReference type="SAM" id="MobiDB-lite"/>
    </source>
</evidence>
<proteinExistence type="predicted"/>
<evidence type="ECO:0000313" key="4">
    <source>
        <dbReference type="Proteomes" id="UP000294911"/>
    </source>
</evidence>
<dbReference type="InterPro" id="IPR013216">
    <property type="entry name" value="Methyltransf_11"/>
</dbReference>
<evidence type="ECO:0000259" key="2">
    <source>
        <dbReference type="Pfam" id="PF08241"/>
    </source>
</evidence>
<dbReference type="GO" id="GO:0008757">
    <property type="term" value="F:S-adenosylmethionine-dependent methyltransferase activity"/>
    <property type="evidence" value="ECO:0007669"/>
    <property type="project" value="InterPro"/>
</dbReference>
<dbReference type="EMBL" id="SLXQ01000010">
    <property type="protein sequence ID" value="TCP48482.1"/>
    <property type="molecule type" value="Genomic_DNA"/>
</dbReference>
<feature type="region of interest" description="Disordered" evidence="1">
    <location>
        <begin position="59"/>
        <end position="78"/>
    </location>
</feature>
<protein>
    <submittedName>
        <fullName evidence="3">Methyltransferase family protein</fullName>
    </submittedName>
</protein>
<dbReference type="Pfam" id="PF08241">
    <property type="entry name" value="Methyltransf_11"/>
    <property type="match status" value="1"/>
</dbReference>
<name>A0A4R2QGX1_9PSEU</name>
<keyword evidence="3" id="KW-0808">Transferase</keyword>
<reference evidence="3 4" key="1">
    <citation type="submission" date="2019-03" db="EMBL/GenBank/DDBJ databases">
        <title>Genomic Encyclopedia of Type Strains, Phase IV (KMG-IV): sequencing the most valuable type-strain genomes for metagenomic binning, comparative biology and taxonomic classification.</title>
        <authorList>
            <person name="Goeker M."/>
        </authorList>
    </citation>
    <scope>NUCLEOTIDE SEQUENCE [LARGE SCALE GENOMIC DNA]</scope>
    <source>
        <strain evidence="3 4">DSM 45765</strain>
    </source>
</reference>
<dbReference type="SUPFAM" id="SSF53335">
    <property type="entry name" value="S-adenosyl-L-methionine-dependent methyltransferases"/>
    <property type="match status" value="1"/>
</dbReference>
<comment type="caution">
    <text evidence="3">The sequence shown here is derived from an EMBL/GenBank/DDBJ whole genome shotgun (WGS) entry which is preliminary data.</text>
</comment>
<dbReference type="AlphaFoldDB" id="A0A4R2QGX1"/>
<organism evidence="3 4">
    <name type="scientific">Tamaricihabitans halophyticus</name>
    <dbReference type="NCBI Taxonomy" id="1262583"/>
    <lineage>
        <taxon>Bacteria</taxon>
        <taxon>Bacillati</taxon>
        <taxon>Actinomycetota</taxon>
        <taxon>Actinomycetes</taxon>
        <taxon>Pseudonocardiales</taxon>
        <taxon>Pseudonocardiaceae</taxon>
        <taxon>Tamaricihabitans</taxon>
    </lineage>
</organism>
<dbReference type="Gene3D" id="3.40.50.150">
    <property type="entry name" value="Vaccinia Virus protein VP39"/>
    <property type="match status" value="1"/>
</dbReference>
<dbReference type="PANTHER" id="PTHR43591">
    <property type="entry name" value="METHYLTRANSFERASE"/>
    <property type="match status" value="1"/>
</dbReference>
<accession>A0A4R2QGX1</accession>
<dbReference type="RefSeq" id="WP_132878766.1">
    <property type="nucleotide sequence ID" value="NZ_SLXQ01000010.1"/>
</dbReference>
<dbReference type="CDD" id="cd02440">
    <property type="entry name" value="AdoMet_MTases"/>
    <property type="match status" value="1"/>
</dbReference>
<gene>
    <name evidence="3" type="ORF">EV191_11039</name>
</gene>
<keyword evidence="4" id="KW-1185">Reference proteome</keyword>
<dbReference type="Proteomes" id="UP000294911">
    <property type="component" value="Unassembled WGS sequence"/>
</dbReference>
<keyword evidence="3" id="KW-0489">Methyltransferase</keyword>
<dbReference type="OrthoDB" id="4577859at2"/>
<sequence length="472" mass="51097">MTVQEPDELADTLDRAYRLILGRPADPDGATGYLVALRAGELDIADVCATLAGSAEFTERLRPTTPTEEAVDGPAPADDPDWVDVAELINTTSVAELAETAENYFRAVEDPDNLLAKPVKDAGEAPDLFVTFGQVLRGLQVLPGMTVLDFGAGTCWTSRLLAQLGCRVIALDVSPTALEFGRQLFDRQPLIGAQPTPEFLVFDGKHIDLPDASVDRVLCYDALHHVPNVDEVITELARVLRPGGIAAFSEPGEAHSAHPQSQYEMRHYGVLENDLSITDIWQTAGNAGFTELRLCLLDINPQWVDLATFQDIVAGRAGTDWFVDATRAAVGSRRMFWLRKVGTEPLDSRAAQGLVGELAIDDLEVDTSGGNPVWTGTCRVRNPGPRSWLPSDAGFGAVSLGVRLHLGDRTTRTLARIPLPGHGFEPGQETSFPVRVEIPTQPERITAVEFDLVSEKVCWFSVNGSPVVTVGL</sequence>
<dbReference type="GO" id="GO:0032259">
    <property type="term" value="P:methylation"/>
    <property type="evidence" value="ECO:0007669"/>
    <property type="project" value="UniProtKB-KW"/>
</dbReference>
<feature type="compositionally biased region" description="Low complexity" evidence="1">
    <location>
        <begin position="63"/>
        <end position="76"/>
    </location>
</feature>
<evidence type="ECO:0000313" key="3">
    <source>
        <dbReference type="EMBL" id="TCP48482.1"/>
    </source>
</evidence>
<feature type="domain" description="Methyltransferase type 11" evidence="2">
    <location>
        <begin position="148"/>
        <end position="248"/>
    </location>
</feature>